<dbReference type="PANTHER" id="PTHR42711">
    <property type="entry name" value="ABC TRANSPORTER ATP-BINDING PROTEIN"/>
    <property type="match status" value="1"/>
</dbReference>
<keyword evidence="4 6" id="KW-0067">ATP-binding</keyword>
<dbReference type="InterPro" id="IPR050763">
    <property type="entry name" value="ABC_transporter_ATP-binding"/>
</dbReference>
<dbReference type="AlphaFoldDB" id="A0A1T5LU32"/>
<dbReference type="EMBL" id="FUZT01000008">
    <property type="protein sequence ID" value="SKC79355.1"/>
    <property type="molecule type" value="Genomic_DNA"/>
</dbReference>
<gene>
    <name evidence="6" type="ORF">SAMN02194393_03290</name>
</gene>
<dbReference type="PANTHER" id="PTHR42711:SF5">
    <property type="entry name" value="ABC TRANSPORTER ATP-BINDING PROTEIN NATA"/>
    <property type="match status" value="1"/>
</dbReference>
<sequence>MLKVSRVNKKIQRKNVLKDINFSLNNGDILGIVGPNGAGKSTLISILATILKPTKGNVSYYINGNLYDGNIKDIIGYVPQEIAFYEELTIKDNFMLFGASISNDRSIILNRARKAAENLGLLDEFNTRASKLSGGQKRRVNIGIGLLRDPQFIFMDEPVVGVDYMARKDVENIISEMSNQGNIIVLTSHLIEFIEKICNKLLIIKNGKQEYFGDFNEEIKSKI</sequence>
<evidence type="ECO:0000256" key="1">
    <source>
        <dbReference type="ARBA" id="ARBA00005417"/>
    </source>
</evidence>
<dbReference type="PROSITE" id="PS00211">
    <property type="entry name" value="ABC_TRANSPORTER_1"/>
    <property type="match status" value="1"/>
</dbReference>
<keyword evidence="7" id="KW-1185">Reference proteome</keyword>
<evidence type="ECO:0000313" key="6">
    <source>
        <dbReference type="EMBL" id="SKC79355.1"/>
    </source>
</evidence>
<dbReference type="CDD" id="cd03230">
    <property type="entry name" value="ABC_DR_subfamily_A"/>
    <property type="match status" value="1"/>
</dbReference>
<dbReference type="SMART" id="SM00382">
    <property type="entry name" value="AAA"/>
    <property type="match status" value="1"/>
</dbReference>
<dbReference type="PROSITE" id="PS50893">
    <property type="entry name" value="ABC_TRANSPORTER_2"/>
    <property type="match status" value="1"/>
</dbReference>
<dbReference type="RefSeq" id="WP_170917461.1">
    <property type="nucleotide sequence ID" value="NZ_FUZT01000008.1"/>
</dbReference>
<comment type="similarity">
    <text evidence="1">Belongs to the ABC transporter superfamily.</text>
</comment>
<protein>
    <submittedName>
        <fullName evidence="6">ABC-2 type transport system ATP-binding protein</fullName>
    </submittedName>
</protein>
<evidence type="ECO:0000259" key="5">
    <source>
        <dbReference type="PROSITE" id="PS50893"/>
    </source>
</evidence>
<organism evidence="6 7">
    <name type="scientific">Maledivibacter halophilus</name>
    <dbReference type="NCBI Taxonomy" id="36842"/>
    <lineage>
        <taxon>Bacteria</taxon>
        <taxon>Bacillati</taxon>
        <taxon>Bacillota</taxon>
        <taxon>Clostridia</taxon>
        <taxon>Peptostreptococcales</taxon>
        <taxon>Caminicellaceae</taxon>
        <taxon>Maledivibacter</taxon>
    </lineage>
</organism>
<dbReference type="GO" id="GO:0005524">
    <property type="term" value="F:ATP binding"/>
    <property type="evidence" value="ECO:0007669"/>
    <property type="project" value="UniProtKB-KW"/>
</dbReference>
<dbReference type="Gene3D" id="3.40.50.300">
    <property type="entry name" value="P-loop containing nucleotide triphosphate hydrolases"/>
    <property type="match status" value="1"/>
</dbReference>
<dbReference type="InterPro" id="IPR003593">
    <property type="entry name" value="AAA+_ATPase"/>
</dbReference>
<dbReference type="InterPro" id="IPR003439">
    <property type="entry name" value="ABC_transporter-like_ATP-bd"/>
</dbReference>
<evidence type="ECO:0000256" key="4">
    <source>
        <dbReference type="ARBA" id="ARBA00022840"/>
    </source>
</evidence>
<dbReference type="Pfam" id="PF00005">
    <property type="entry name" value="ABC_tran"/>
    <property type="match status" value="1"/>
</dbReference>
<evidence type="ECO:0000256" key="3">
    <source>
        <dbReference type="ARBA" id="ARBA00022741"/>
    </source>
</evidence>
<dbReference type="GO" id="GO:0016887">
    <property type="term" value="F:ATP hydrolysis activity"/>
    <property type="evidence" value="ECO:0007669"/>
    <property type="project" value="InterPro"/>
</dbReference>
<feature type="domain" description="ABC transporter" evidence="5">
    <location>
        <begin position="2"/>
        <end position="223"/>
    </location>
</feature>
<keyword evidence="3" id="KW-0547">Nucleotide-binding</keyword>
<evidence type="ECO:0000256" key="2">
    <source>
        <dbReference type="ARBA" id="ARBA00022448"/>
    </source>
</evidence>
<proteinExistence type="inferred from homology"/>
<keyword evidence="2" id="KW-0813">Transport</keyword>
<dbReference type="InterPro" id="IPR027417">
    <property type="entry name" value="P-loop_NTPase"/>
</dbReference>
<dbReference type="InterPro" id="IPR017871">
    <property type="entry name" value="ABC_transporter-like_CS"/>
</dbReference>
<accession>A0A1T5LU32</accession>
<name>A0A1T5LU32_9FIRM</name>
<reference evidence="6 7" key="1">
    <citation type="submission" date="2017-02" db="EMBL/GenBank/DDBJ databases">
        <authorList>
            <person name="Peterson S.W."/>
        </authorList>
    </citation>
    <scope>NUCLEOTIDE SEQUENCE [LARGE SCALE GENOMIC DNA]</scope>
    <source>
        <strain evidence="6 7">M1</strain>
    </source>
</reference>
<dbReference type="STRING" id="36842.SAMN02194393_03290"/>
<dbReference type="SUPFAM" id="SSF52540">
    <property type="entry name" value="P-loop containing nucleoside triphosphate hydrolases"/>
    <property type="match status" value="1"/>
</dbReference>
<evidence type="ECO:0000313" key="7">
    <source>
        <dbReference type="Proteomes" id="UP000190285"/>
    </source>
</evidence>
<dbReference type="Proteomes" id="UP000190285">
    <property type="component" value="Unassembled WGS sequence"/>
</dbReference>